<reference evidence="3 4" key="1">
    <citation type="submission" date="2021-01" db="EMBL/GenBank/DDBJ databases">
        <title>WGS of actinomycetes isolated from Thailand.</title>
        <authorList>
            <person name="Thawai C."/>
        </authorList>
    </citation>
    <scope>NUCLEOTIDE SEQUENCE [LARGE SCALE GENOMIC DNA]</scope>
    <source>
        <strain evidence="3 4">CA3R110</strain>
    </source>
</reference>
<accession>A0ABS1Q6H2</accession>
<feature type="transmembrane region" description="Helical" evidence="2">
    <location>
        <begin position="130"/>
        <end position="150"/>
    </location>
</feature>
<organism evidence="3 4">
    <name type="scientific">Streptomyces endocoffeicus</name>
    <dbReference type="NCBI Taxonomy" id="2898945"/>
    <lineage>
        <taxon>Bacteria</taxon>
        <taxon>Bacillati</taxon>
        <taxon>Actinomycetota</taxon>
        <taxon>Actinomycetes</taxon>
        <taxon>Kitasatosporales</taxon>
        <taxon>Streptomycetaceae</taxon>
        <taxon>Streptomyces</taxon>
    </lineage>
</organism>
<proteinExistence type="predicted"/>
<dbReference type="RefSeq" id="WP_201858033.1">
    <property type="nucleotide sequence ID" value="NZ_JAERRG010000047.1"/>
</dbReference>
<feature type="compositionally biased region" description="Basic and acidic residues" evidence="1">
    <location>
        <begin position="820"/>
        <end position="830"/>
    </location>
</feature>
<feature type="compositionally biased region" description="Basic and acidic residues" evidence="1">
    <location>
        <begin position="641"/>
        <end position="656"/>
    </location>
</feature>
<name>A0ABS1Q6H2_9ACTN</name>
<evidence type="ECO:0000256" key="2">
    <source>
        <dbReference type="SAM" id="Phobius"/>
    </source>
</evidence>
<feature type="region of interest" description="Disordered" evidence="1">
    <location>
        <begin position="794"/>
        <end position="870"/>
    </location>
</feature>
<dbReference type="EMBL" id="JAERRG010000047">
    <property type="protein sequence ID" value="MBL1120267.1"/>
    <property type="molecule type" value="Genomic_DNA"/>
</dbReference>
<feature type="transmembrane region" description="Helical" evidence="2">
    <location>
        <begin position="380"/>
        <end position="403"/>
    </location>
</feature>
<keyword evidence="2" id="KW-0472">Membrane</keyword>
<feature type="transmembrane region" description="Helical" evidence="2">
    <location>
        <begin position="409"/>
        <end position="426"/>
    </location>
</feature>
<feature type="transmembrane region" description="Helical" evidence="2">
    <location>
        <begin position="79"/>
        <end position="99"/>
    </location>
</feature>
<sequence length="870" mass="92989">MRRLDRGTLRAAGFVVLIAVVFVIVNTSVAAAADGKGESGGGLLAPLNIRTGEGAPLNRYELGADGGKVTNVGGQVRTLLLGGLFTLVRLMVGLACWLIKTAFDFPLLKLLLRPAQEVSDEYNRIVVDTLGLKGLLLSWAFVFGLILFQRGKVGRGLGEIVLTLVIAAIAASSLIRPDYLLGRHGPLEQTHQAAMEVTQITVDSHWGDGSSDDPCDMVMGPIQDACKDTDVHAASVAQPIQDVLTDVLVVKPYQLLQYGRILDPKDPGDRQAYAAHLKWVRGKEYDTAAKRAEREKVCKAEPAPLTGRALEYCLRGESRREATLHEIGDTIKLKTDPLSALNPSESDFDDFMKDMEDAGDTGKAAAAYAENPTWDRVGAVLLLLIAVILITALASTMALVLLGAQGADVGAAAVGGVALVWGMLPGPSRMVVWRWASIFLISVLLMFVTAGFLPAFGIGVDAVLTNGPDLMVERLLLVDALALAALAFHRRLLRGASEFGSRMAMRMRYAKVGGSHLPGDTSEIGAALAMHGSASFGRSPGLMALGSGSPAHAALGMRHKLLNNAMALTDGTGMPVDSGQLLGDAAAEARRGLAPALIAGRLALGSAYGLLIGRRPDDAKLDRWRKPTAAGSSDGDGGDDDSGRRELTADSAREGSDRRIVDRWTGDILYDPRDGRTLLGTRVHNRMVRLRGYRIARRGGRLAYYSTYGLPAALSRGRGRASRATQDARTQLRVYSNQVRTDARSWEPVGRAAVRAGQAVDRAGQRAATTAQVYGPAASAAVRRSVTTAATAAVLSTSPDRPHSHIGGSRPAASSSAGVDPRREARRRILDALMEAQRSTWERRPRWTDRDVEERRLRRGDPGDEGGDQS</sequence>
<evidence type="ECO:0000313" key="3">
    <source>
        <dbReference type="EMBL" id="MBL1120267.1"/>
    </source>
</evidence>
<feature type="region of interest" description="Disordered" evidence="1">
    <location>
        <begin position="622"/>
        <end position="656"/>
    </location>
</feature>
<evidence type="ECO:0008006" key="5">
    <source>
        <dbReference type="Google" id="ProtNLM"/>
    </source>
</evidence>
<feature type="transmembrane region" description="Helical" evidence="2">
    <location>
        <begin position="12"/>
        <end position="33"/>
    </location>
</feature>
<keyword evidence="2" id="KW-1133">Transmembrane helix</keyword>
<evidence type="ECO:0000313" key="4">
    <source>
        <dbReference type="Proteomes" id="UP000621510"/>
    </source>
</evidence>
<feature type="transmembrane region" description="Helical" evidence="2">
    <location>
        <begin position="438"/>
        <end position="460"/>
    </location>
</feature>
<feature type="transmembrane region" description="Helical" evidence="2">
    <location>
        <begin position="156"/>
        <end position="175"/>
    </location>
</feature>
<feature type="compositionally biased region" description="Basic and acidic residues" evidence="1">
    <location>
        <begin position="840"/>
        <end position="862"/>
    </location>
</feature>
<gene>
    <name evidence="3" type="ORF">JK364_49455</name>
</gene>
<evidence type="ECO:0000256" key="1">
    <source>
        <dbReference type="SAM" id="MobiDB-lite"/>
    </source>
</evidence>
<keyword evidence="2" id="KW-0812">Transmembrane</keyword>
<comment type="caution">
    <text evidence="3">The sequence shown here is derived from an EMBL/GenBank/DDBJ whole genome shotgun (WGS) entry which is preliminary data.</text>
</comment>
<dbReference type="Proteomes" id="UP000621510">
    <property type="component" value="Unassembled WGS sequence"/>
</dbReference>
<keyword evidence="4" id="KW-1185">Reference proteome</keyword>
<protein>
    <recommendedName>
        <fullName evidence="5">Integral membrane protein</fullName>
    </recommendedName>
</protein>